<dbReference type="EMBL" id="JANCPR020000047">
    <property type="protein sequence ID" value="MDJ1136900.1"/>
    <property type="molecule type" value="Genomic_DNA"/>
</dbReference>
<feature type="domain" description="Carrier" evidence="3">
    <location>
        <begin position="1"/>
        <end position="81"/>
    </location>
</feature>
<dbReference type="InterPro" id="IPR009081">
    <property type="entry name" value="PP-bd_ACP"/>
</dbReference>
<dbReference type="PROSITE" id="PS50075">
    <property type="entry name" value="CARRIER"/>
    <property type="match status" value="1"/>
</dbReference>
<reference evidence="4 5" key="1">
    <citation type="submission" date="2023-05" db="EMBL/GenBank/DDBJ databases">
        <title>Streptantibioticus silvisoli sp. nov., acidotolerant actinomycetes 1 from pine litter.</title>
        <authorList>
            <person name="Swiecimska M."/>
            <person name="Golinska P."/>
            <person name="Sangal V."/>
            <person name="Wachnowicz B."/>
            <person name="Goodfellow M."/>
        </authorList>
    </citation>
    <scope>NUCLEOTIDE SEQUENCE [LARGE SCALE GENOMIC DNA]</scope>
    <source>
        <strain evidence="4 5">DSM 42109</strain>
    </source>
</reference>
<proteinExistence type="predicted"/>
<dbReference type="Pfam" id="PF00550">
    <property type="entry name" value="PP-binding"/>
    <property type="match status" value="1"/>
</dbReference>
<accession>A0ABT7A6E1</accession>
<evidence type="ECO:0000313" key="5">
    <source>
        <dbReference type="Proteomes" id="UP001214441"/>
    </source>
</evidence>
<evidence type="ECO:0000256" key="1">
    <source>
        <dbReference type="ARBA" id="ARBA00022450"/>
    </source>
</evidence>
<evidence type="ECO:0000313" key="4">
    <source>
        <dbReference type="EMBL" id="MDJ1136900.1"/>
    </source>
</evidence>
<name>A0ABT7A6E1_9ACTN</name>
<comment type="caution">
    <text evidence="4">The sequence shown here is derived from an EMBL/GenBank/DDBJ whole genome shotgun (WGS) entry which is preliminary data.</text>
</comment>
<dbReference type="InterPro" id="IPR006162">
    <property type="entry name" value="Ppantetheine_attach_site"/>
</dbReference>
<keyword evidence="5" id="KW-1185">Reference proteome</keyword>
<keyword evidence="2" id="KW-0597">Phosphoprotein</keyword>
<organism evidence="4 5">
    <name type="scientific">Streptomyces iconiensis</name>
    <dbReference type="NCBI Taxonomy" id="1384038"/>
    <lineage>
        <taxon>Bacteria</taxon>
        <taxon>Bacillati</taxon>
        <taxon>Actinomycetota</taxon>
        <taxon>Actinomycetes</taxon>
        <taxon>Kitasatosporales</taxon>
        <taxon>Streptomycetaceae</taxon>
        <taxon>Streptomyces</taxon>
    </lineage>
</organism>
<evidence type="ECO:0000256" key="2">
    <source>
        <dbReference type="ARBA" id="ARBA00022553"/>
    </source>
</evidence>
<keyword evidence="1" id="KW-0596">Phosphopantetheine</keyword>
<dbReference type="Proteomes" id="UP001214441">
    <property type="component" value="Unassembled WGS sequence"/>
</dbReference>
<sequence>MSLMTIHDLMRILRECAGAGADIETGGEILDLRFDDLGYDSLALLETLSRIEHDYGTRLPEEFVEHARTPRALLATVNETLVRAG</sequence>
<protein>
    <submittedName>
        <fullName evidence="4">Acyl carrier protein</fullName>
    </submittedName>
</protein>
<gene>
    <name evidence="4" type="ORF">NMN56_034160</name>
</gene>
<dbReference type="InterPro" id="IPR036736">
    <property type="entry name" value="ACP-like_sf"/>
</dbReference>
<evidence type="ECO:0000259" key="3">
    <source>
        <dbReference type="PROSITE" id="PS50075"/>
    </source>
</evidence>
<dbReference type="RefSeq" id="WP_274047056.1">
    <property type="nucleotide sequence ID" value="NZ_JANCPR020000047.1"/>
</dbReference>
<dbReference type="PROSITE" id="PS00012">
    <property type="entry name" value="PHOSPHOPANTETHEINE"/>
    <property type="match status" value="1"/>
</dbReference>
<dbReference type="SUPFAM" id="SSF47336">
    <property type="entry name" value="ACP-like"/>
    <property type="match status" value="1"/>
</dbReference>
<dbReference type="Gene3D" id="1.10.1200.10">
    <property type="entry name" value="ACP-like"/>
    <property type="match status" value="1"/>
</dbReference>